<dbReference type="OrthoDB" id="7875742at2"/>
<protein>
    <submittedName>
        <fullName evidence="2">Uncharacterized protein</fullName>
    </submittedName>
</protein>
<evidence type="ECO:0000256" key="1">
    <source>
        <dbReference type="SAM" id="Phobius"/>
    </source>
</evidence>
<evidence type="ECO:0000313" key="2">
    <source>
        <dbReference type="EMBL" id="SLN63430.1"/>
    </source>
</evidence>
<sequence>MSALLDISNAPYRSVWLFKIDLPEDEIDWFSHEIINDDAQIWPLGTALGVQPFPDHDFVEVLDLEALKAYGFSNYLTEGNGLDINDDAQMLDNLAGHILLVFSQGLENGQSKFAPSAPLSFVARYNQPQTTPAHEALESTSAAGELPQGKPAKSDARIGGMVATFVLIFLAVFVALFVWIGG</sequence>
<reference evidence="2 3" key="1">
    <citation type="submission" date="2017-03" db="EMBL/GenBank/DDBJ databases">
        <authorList>
            <person name="Afonso C.L."/>
            <person name="Miller P.J."/>
            <person name="Scott M.A."/>
            <person name="Spackman E."/>
            <person name="Goraichik I."/>
            <person name="Dimitrov K.M."/>
            <person name="Suarez D.L."/>
            <person name="Swayne D.E."/>
        </authorList>
    </citation>
    <scope>NUCLEOTIDE SEQUENCE [LARGE SCALE GENOMIC DNA]</scope>
    <source>
        <strain evidence="2 3">CECT 7971</strain>
    </source>
</reference>
<organism evidence="2 3">
    <name type="scientific">Pacificibacter marinus</name>
    <dbReference type="NCBI Taxonomy" id="658057"/>
    <lineage>
        <taxon>Bacteria</taxon>
        <taxon>Pseudomonadati</taxon>
        <taxon>Pseudomonadota</taxon>
        <taxon>Alphaproteobacteria</taxon>
        <taxon>Rhodobacterales</taxon>
        <taxon>Roseobacteraceae</taxon>
        <taxon>Pacificibacter</taxon>
    </lineage>
</organism>
<name>A0A1Y5TGM6_9RHOB</name>
<accession>A0A1Y5TGM6</accession>
<keyword evidence="1" id="KW-0812">Transmembrane</keyword>
<dbReference type="Proteomes" id="UP000193307">
    <property type="component" value="Unassembled WGS sequence"/>
</dbReference>
<proteinExistence type="predicted"/>
<dbReference type="EMBL" id="FWFW01000013">
    <property type="protein sequence ID" value="SLN63430.1"/>
    <property type="molecule type" value="Genomic_DNA"/>
</dbReference>
<dbReference type="STRING" id="658057.SAMN04488032_11354"/>
<keyword evidence="3" id="KW-1185">Reference proteome</keyword>
<feature type="transmembrane region" description="Helical" evidence="1">
    <location>
        <begin position="158"/>
        <end position="180"/>
    </location>
</feature>
<gene>
    <name evidence="2" type="ORF">PAM7971_03290</name>
</gene>
<keyword evidence="1" id="KW-1133">Transmembrane helix</keyword>
<dbReference type="RefSeq" id="WP_085850381.1">
    <property type="nucleotide sequence ID" value="NZ_FNZV01000013.1"/>
</dbReference>
<dbReference type="AlphaFoldDB" id="A0A1Y5TGM6"/>
<evidence type="ECO:0000313" key="3">
    <source>
        <dbReference type="Proteomes" id="UP000193307"/>
    </source>
</evidence>
<keyword evidence="1" id="KW-0472">Membrane</keyword>